<keyword evidence="3" id="KW-1185">Reference proteome</keyword>
<dbReference type="Proteomes" id="UP000199451">
    <property type="component" value="Unassembled WGS sequence"/>
</dbReference>
<proteinExistence type="predicted"/>
<keyword evidence="1" id="KW-0812">Transmembrane</keyword>
<dbReference type="EMBL" id="FNHL01000004">
    <property type="protein sequence ID" value="SDN00627.1"/>
    <property type="molecule type" value="Genomic_DNA"/>
</dbReference>
<keyword evidence="1" id="KW-1133">Transmembrane helix</keyword>
<sequence>MSSTSEKVTSRLTAGLDGWNHPLRMAASTPLFVVAGAVGSILFQTELVHYGYTIRFNGAVTVFFVMTALVGGLVLLAAFD</sequence>
<feature type="transmembrane region" description="Helical" evidence="1">
    <location>
        <begin position="25"/>
        <end position="44"/>
    </location>
</feature>
<keyword evidence="1" id="KW-0472">Membrane</keyword>
<evidence type="ECO:0000313" key="2">
    <source>
        <dbReference type="EMBL" id="SDN00627.1"/>
    </source>
</evidence>
<name>A0A1G9XUZ8_9EURY</name>
<dbReference type="STRING" id="660521.SAMN04487949_3140"/>
<evidence type="ECO:0000256" key="1">
    <source>
        <dbReference type="SAM" id="Phobius"/>
    </source>
</evidence>
<evidence type="ECO:0000313" key="3">
    <source>
        <dbReference type="Proteomes" id="UP000199451"/>
    </source>
</evidence>
<feature type="transmembrane region" description="Helical" evidence="1">
    <location>
        <begin position="56"/>
        <end position="79"/>
    </location>
</feature>
<dbReference type="RefSeq" id="WP_089698897.1">
    <property type="nucleotide sequence ID" value="NZ_FNHL01000004.1"/>
</dbReference>
<protein>
    <submittedName>
        <fullName evidence="2">Uncharacterized protein</fullName>
    </submittedName>
</protein>
<organism evidence="2 3">
    <name type="scientific">Halogranum gelatinilyticum</name>
    <dbReference type="NCBI Taxonomy" id="660521"/>
    <lineage>
        <taxon>Archaea</taxon>
        <taxon>Methanobacteriati</taxon>
        <taxon>Methanobacteriota</taxon>
        <taxon>Stenosarchaea group</taxon>
        <taxon>Halobacteria</taxon>
        <taxon>Halobacteriales</taxon>
        <taxon>Haloferacaceae</taxon>
    </lineage>
</organism>
<accession>A0A1G9XUZ8</accession>
<gene>
    <name evidence="2" type="ORF">SAMN04487949_3140</name>
</gene>
<reference evidence="3" key="1">
    <citation type="submission" date="2016-10" db="EMBL/GenBank/DDBJ databases">
        <authorList>
            <person name="Varghese N."/>
            <person name="Submissions S."/>
        </authorList>
    </citation>
    <scope>NUCLEOTIDE SEQUENCE [LARGE SCALE GENOMIC DNA]</scope>
    <source>
        <strain evidence="3">CGMCC 1.10119</strain>
    </source>
</reference>
<dbReference type="AlphaFoldDB" id="A0A1G9XUZ8"/>